<dbReference type="InterPro" id="IPR000160">
    <property type="entry name" value="GGDEF_dom"/>
</dbReference>
<dbReference type="SUPFAM" id="SSF55073">
    <property type="entry name" value="Nucleotide cyclase"/>
    <property type="match status" value="1"/>
</dbReference>
<dbReference type="InterPro" id="IPR029787">
    <property type="entry name" value="Nucleotide_cyclase"/>
</dbReference>
<dbReference type="SMART" id="SM00052">
    <property type="entry name" value="EAL"/>
    <property type="match status" value="1"/>
</dbReference>
<comment type="caution">
    <text evidence="3">The sequence shown here is derived from an EMBL/GenBank/DDBJ whole genome shotgun (WGS) entry which is preliminary data.</text>
</comment>
<dbReference type="NCBIfam" id="TIGR00254">
    <property type="entry name" value="GGDEF"/>
    <property type="match status" value="1"/>
</dbReference>
<keyword evidence="4" id="KW-1185">Reference proteome</keyword>
<dbReference type="CDD" id="cd01948">
    <property type="entry name" value="EAL"/>
    <property type="match status" value="1"/>
</dbReference>
<dbReference type="PROSITE" id="PS50887">
    <property type="entry name" value="GGDEF"/>
    <property type="match status" value="1"/>
</dbReference>
<reference evidence="3" key="1">
    <citation type="submission" date="2021-03" db="EMBL/GenBank/DDBJ databases">
        <authorList>
            <person name="Peeters C."/>
        </authorList>
    </citation>
    <scope>NUCLEOTIDE SEQUENCE</scope>
    <source>
        <strain evidence="3">LMG 31506</strain>
    </source>
</reference>
<evidence type="ECO:0008006" key="5">
    <source>
        <dbReference type="Google" id="ProtNLM"/>
    </source>
</evidence>
<proteinExistence type="predicted"/>
<organism evidence="3 4">
    <name type="scientific">Cupriavidus yeoncheonensis</name>
    <dbReference type="NCBI Taxonomy" id="1462994"/>
    <lineage>
        <taxon>Bacteria</taxon>
        <taxon>Pseudomonadati</taxon>
        <taxon>Pseudomonadota</taxon>
        <taxon>Betaproteobacteria</taxon>
        <taxon>Burkholderiales</taxon>
        <taxon>Burkholderiaceae</taxon>
        <taxon>Cupriavidus</taxon>
    </lineage>
</organism>
<dbReference type="InterPro" id="IPR035919">
    <property type="entry name" value="EAL_sf"/>
</dbReference>
<dbReference type="Gene3D" id="3.20.20.450">
    <property type="entry name" value="EAL domain"/>
    <property type="match status" value="1"/>
</dbReference>
<sequence>MPFQLSSLPPLHAVFQPIVQAESAEMLGYEALIRGPAGSPYASPEALFQLAQNPAGTIALEMHAARTALAAWGALDLPGKLFLNFSPLTLRHLLAGRGNGLSMLIGAGISPTRLVVEVTEQTPIGDAASFGQAMAVLRELGMQYALDDFGTGHANLDLLAQLSPQFVKIDKSLIRGIASCSRRLEILRGVLRMMGAFGGRVIAEGVEDEEELAVVRDLGVAGAQGYYLGRPETEPPAQAGMHVRRVLTSRQIAVFPQMVRSGWSGITAGRLLRAAPAVLPGTANDDVLRAFQSQPELQAVAIVSEDQKPLAIINRQSFMDRYAAPFHRELYGKKACITLANREPACFDLHAGLETMTQILAGENPRSLADGFVITSQGRYMGLGTGADLVRAITEIRMEAARYANPLTFLPGNIPLNQHIDRLIEAGNAFCACYVDLNHFKSYNDKYGYWEGDEMLKGAAAILTEACDPARDFLGHVGGDDFLVLYQSADWSVRVGAAIRRFNDAARDMYTPADRAAGGIHAEDRNGQPAFFPPVSMAAGVVRVEAEAVSGLRRAGSQRIGAAAAAAKHEAKRAANGLAVLDFRALAGRLPA</sequence>
<dbReference type="Proteomes" id="UP000672934">
    <property type="component" value="Unassembled WGS sequence"/>
</dbReference>
<dbReference type="SMART" id="SM00267">
    <property type="entry name" value="GGDEF"/>
    <property type="match status" value="1"/>
</dbReference>
<feature type="domain" description="EAL" evidence="1">
    <location>
        <begin position="1"/>
        <end position="245"/>
    </location>
</feature>
<dbReference type="PANTHER" id="PTHR33121">
    <property type="entry name" value="CYCLIC DI-GMP PHOSPHODIESTERASE PDEF"/>
    <property type="match status" value="1"/>
</dbReference>
<accession>A0A916ISV4</accession>
<dbReference type="Pfam" id="PF00990">
    <property type="entry name" value="GGDEF"/>
    <property type="match status" value="1"/>
</dbReference>
<dbReference type="PANTHER" id="PTHR33121:SF76">
    <property type="entry name" value="SIGNALING PROTEIN"/>
    <property type="match status" value="1"/>
</dbReference>
<dbReference type="EMBL" id="CAJPUY010000004">
    <property type="protein sequence ID" value="CAG2134739.1"/>
    <property type="molecule type" value="Genomic_DNA"/>
</dbReference>
<evidence type="ECO:0000259" key="2">
    <source>
        <dbReference type="PROSITE" id="PS50887"/>
    </source>
</evidence>
<dbReference type="SUPFAM" id="SSF141868">
    <property type="entry name" value="EAL domain-like"/>
    <property type="match status" value="1"/>
</dbReference>
<protein>
    <recommendedName>
        <fullName evidence="5">Phosphodiesterase</fullName>
    </recommendedName>
</protein>
<dbReference type="PROSITE" id="PS50883">
    <property type="entry name" value="EAL"/>
    <property type="match status" value="1"/>
</dbReference>
<dbReference type="AlphaFoldDB" id="A0A916ISV4"/>
<name>A0A916ISV4_9BURK</name>
<evidence type="ECO:0000313" key="3">
    <source>
        <dbReference type="EMBL" id="CAG2134739.1"/>
    </source>
</evidence>
<evidence type="ECO:0000313" key="4">
    <source>
        <dbReference type="Proteomes" id="UP000672934"/>
    </source>
</evidence>
<feature type="domain" description="GGDEF" evidence="2">
    <location>
        <begin position="428"/>
        <end position="583"/>
    </location>
</feature>
<dbReference type="InterPro" id="IPR050706">
    <property type="entry name" value="Cyclic-di-GMP_PDE-like"/>
</dbReference>
<dbReference type="CDD" id="cd04598">
    <property type="entry name" value="CBS_pair_GGDEF_EAL"/>
    <property type="match status" value="1"/>
</dbReference>
<evidence type="ECO:0000259" key="1">
    <source>
        <dbReference type="PROSITE" id="PS50883"/>
    </source>
</evidence>
<dbReference type="InterPro" id="IPR001633">
    <property type="entry name" value="EAL_dom"/>
</dbReference>
<dbReference type="Gene3D" id="3.30.70.270">
    <property type="match status" value="1"/>
</dbReference>
<dbReference type="GO" id="GO:0071111">
    <property type="term" value="F:cyclic-guanylate-specific phosphodiesterase activity"/>
    <property type="evidence" value="ECO:0007669"/>
    <property type="project" value="InterPro"/>
</dbReference>
<dbReference type="InterPro" id="IPR043128">
    <property type="entry name" value="Rev_trsase/Diguanyl_cyclase"/>
</dbReference>
<dbReference type="Pfam" id="PF00563">
    <property type="entry name" value="EAL"/>
    <property type="match status" value="1"/>
</dbReference>
<gene>
    <name evidence="3" type="ORF">LMG31506_01431</name>
</gene>